<sequence length="241" mass="26204">MKCPKQWGSLSVLNIQLLLGALLFCVAGCASLSGIEVSSSPTVAVLINRTWLEDDPRGFAWEVRKEERDTEEQFAACLRTAASSQGVSVRVITGTEFRAAVFPDLDPRSAPRKLETLHALIPEPRFRERIEAAKIDYLAIVGGETRTSETKGGVGCVGGGPAALCLGLLWWDHESRLSALILDLRRGDEQQTQAFDAAGRSWFALFQVLPLAAQSLHEGRGCERFGLAAANALAEMHRKGD</sequence>
<evidence type="ECO:0000313" key="1">
    <source>
        <dbReference type="EMBL" id="NMF89633.1"/>
    </source>
</evidence>
<protein>
    <submittedName>
        <fullName evidence="1">Uncharacterized protein</fullName>
    </submittedName>
</protein>
<comment type="caution">
    <text evidence="1">The sequence shown here is derived from an EMBL/GenBank/DDBJ whole genome shotgun (WGS) entry which is preliminary data.</text>
</comment>
<dbReference type="Proteomes" id="UP000652074">
    <property type="component" value="Unassembled WGS sequence"/>
</dbReference>
<reference evidence="1 2" key="1">
    <citation type="submission" date="2019-12" db="EMBL/GenBank/DDBJ databases">
        <title>Comparative genomics gives insights into the taxonomy of the Azoarcus-Aromatoleum group and reveals separate origins of nif in the plant-associated Azoarcus and non-plant-associated Aromatoleum sub-groups.</title>
        <authorList>
            <person name="Lafos M."/>
            <person name="Maluk M."/>
            <person name="Batista M."/>
            <person name="Junghare M."/>
            <person name="Carmona M."/>
            <person name="Faoro H."/>
            <person name="Cruz L.M."/>
            <person name="Battistoni F."/>
            <person name="De Souza E."/>
            <person name="Pedrosa F."/>
            <person name="Chen W.-M."/>
            <person name="Poole P.S."/>
            <person name="Dixon R.A."/>
            <person name="James E.K."/>
        </authorList>
    </citation>
    <scope>NUCLEOTIDE SEQUENCE [LARGE SCALE GENOMIC DNA]</scope>
    <source>
        <strain evidence="1 2">ToN1</strain>
    </source>
</reference>
<proteinExistence type="predicted"/>
<gene>
    <name evidence="1" type="ORF">GPA26_14260</name>
</gene>
<keyword evidence="2" id="KW-1185">Reference proteome</keyword>
<accession>A0ABX1MNV9</accession>
<organism evidence="1 2">
    <name type="scientific">Aromatoleum petrolei</name>
    <dbReference type="NCBI Taxonomy" id="76116"/>
    <lineage>
        <taxon>Bacteria</taxon>
        <taxon>Pseudomonadati</taxon>
        <taxon>Pseudomonadota</taxon>
        <taxon>Betaproteobacteria</taxon>
        <taxon>Rhodocyclales</taxon>
        <taxon>Rhodocyclaceae</taxon>
        <taxon>Aromatoleum</taxon>
    </lineage>
</organism>
<name>A0ABX1MNV9_9RHOO</name>
<dbReference type="RefSeq" id="WP_169206997.1">
    <property type="nucleotide sequence ID" value="NZ_CP059560.1"/>
</dbReference>
<dbReference type="EMBL" id="WTVR01000026">
    <property type="protein sequence ID" value="NMF89633.1"/>
    <property type="molecule type" value="Genomic_DNA"/>
</dbReference>
<evidence type="ECO:0000313" key="2">
    <source>
        <dbReference type="Proteomes" id="UP000652074"/>
    </source>
</evidence>